<accession>A0AAN8A1I5</accession>
<feature type="region of interest" description="Disordered" evidence="1">
    <location>
        <begin position="1"/>
        <end position="71"/>
    </location>
</feature>
<dbReference type="EMBL" id="JAVRQU010000010">
    <property type="protein sequence ID" value="KAK5698298.1"/>
    <property type="molecule type" value="Genomic_DNA"/>
</dbReference>
<dbReference type="Proteomes" id="UP001310594">
    <property type="component" value="Unassembled WGS sequence"/>
</dbReference>
<organism evidence="2 3">
    <name type="scientific">Elasticomyces elasticus</name>
    <dbReference type="NCBI Taxonomy" id="574655"/>
    <lineage>
        <taxon>Eukaryota</taxon>
        <taxon>Fungi</taxon>
        <taxon>Dikarya</taxon>
        <taxon>Ascomycota</taxon>
        <taxon>Pezizomycotina</taxon>
        <taxon>Dothideomycetes</taxon>
        <taxon>Dothideomycetidae</taxon>
        <taxon>Mycosphaerellales</taxon>
        <taxon>Teratosphaeriaceae</taxon>
        <taxon>Elasticomyces</taxon>
    </lineage>
</organism>
<protein>
    <submittedName>
        <fullName evidence="2">Uncharacterized protein</fullName>
    </submittedName>
</protein>
<reference evidence="2" key="1">
    <citation type="submission" date="2023-08" db="EMBL/GenBank/DDBJ databases">
        <title>Black Yeasts Isolated from many extreme environments.</title>
        <authorList>
            <person name="Coleine C."/>
            <person name="Stajich J.E."/>
            <person name="Selbmann L."/>
        </authorList>
    </citation>
    <scope>NUCLEOTIDE SEQUENCE</scope>
    <source>
        <strain evidence="2">CCFEE 5810</strain>
    </source>
</reference>
<sequence>MASNEVTNTNQKRPGLPHRPTSNLRFEAETPDTPSTPTERPGLFRRISSFRNDTGTPPATPKRPTLEHRSSSFKKAVGGVKGFFTKDAASVITIEGMSEYLGSMTPPASVPGTPISVAEDRGGYFDLSTVNKALEELQSATDSSKELTQMREFASKIESARPISQSLLSNAMMARDRGEVDASFELCGQILRMTDIETNTRIFTLFVRSTQAPNHHVALGCITRAERLINAHKVKNPELKRLTGTAKYYRLRIAERYDEDNNSEYGSSESRFGLGMMADGNSAEH</sequence>
<proteinExistence type="predicted"/>
<feature type="compositionally biased region" description="Polar residues" evidence="1">
    <location>
        <begin position="1"/>
        <end position="12"/>
    </location>
</feature>
<name>A0AAN8A1I5_9PEZI</name>
<gene>
    <name evidence="2" type="ORF">LTR97_007259</name>
</gene>
<comment type="caution">
    <text evidence="2">The sequence shown here is derived from an EMBL/GenBank/DDBJ whole genome shotgun (WGS) entry which is preliminary data.</text>
</comment>
<evidence type="ECO:0000256" key="1">
    <source>
        <dbReference type="SAM" id="MobiDB-lite"/>
    </source>
</evidence>
<evidence type="ECO:0000313" key="3">
    <source>
        <dbReference type="Proteomes" id="UP001310594"/>
    </source>
</evidence>
<dbReference type="AlphaFoldDB" id="A0AAN8A1I5"/>
<evidence type="ECO:0000313" key="2">
    <source>
        <dbReference type="EMBL" id="KAK5698298.1"/>
    </source>
</evidence>